<accession>A0AB39Y3Q6</accession>
<feature type="transmembrane region" description="Helical" evidence="1">
    <location>
        <begin position="55"/>
        <end position="78"/>
    </location>
</feature>
<proteinExistence type="predicted"/>
<feature type="transmembrane region" description="Helical" evidence="1">
    <location>
        <begin position="21"/>
        <end position="43"/>
    </location>
</feature>
<sequence>MTYGSGRESIDLPEDRGCLQWVLGVPLGLIHLLNAVAVFAALYAGPQGEWDHQGYAGVSAMCLVSMSLSVLGLLITLIPSVRRAMGLWWLAPPLILGVTAFIRGETLG</sequence>
<gene>
    <name evidence="2" type="ORF">AB5J51_18145</name>
</gene>
<keyword evidence="1" id="KW-0812">Transmembrane</keyword>
<dbReference type="AlphaFoldDB" id="A0AB39Y3Q6"/>
<keyword evidence="1" id="KW-0472">Membrane</keyword>
<name>A0AB39Y3Q6_9ACTN</name>
<evidence type="ECO:0000313" key="2">
    <source>
        <dbReference type="EMBL" id="XDV64723.1"/>
    </source>
</evidence>
<keyword evidence="1" id="KW-1133">Transmembrane helix</keyword>
<organism evidence="2">
    <name type="scientific">Streptomyces sp. R33</name>
    <dbReference type="NCBI Taxonomy" id="3238629"/>
    <lineage>
        <taxon>Bacteria</taxon>
        <taxon>Bacillati</taxon>
        <taxon>Actinomycetota</taxon>
        <taxon>Actinomycetes</taxon>
        <taxon>Kitasatosporales</taxon>
        <taxon>Streptomycetaceae</taxon>
        <taxon>Streptomyces</taxon>
    </lineage>
</organism>
<reference evidence="2" key="1">
    <citation type="submission" date="2024-08" db="EMBL/GenBank/DDBJ databases">
        <authorList>
            <person name="Yu S.T."/>
        </authorList>
    </citation>
    <scope>NUCLEOTIDE SEQUENCE</scope>
    <source>
        <strain evidence="2">R33</strain>
    </source>
</reference>
<evidence type="ECO:0000256" key="1">
    <source>
        <dbReference type="SAM" id="Phobius"/>
    </source>
</evidence>
<feature type="transmembrane region" description="Helical" evidence="1">
    <location>
        <begin position="85"/>
        <end position="102"/>
    </location>
</feature>
<protein>
    <submittedName>
        <fullName evidence="2">Uncharacterized protein</fullName>
    </submittedName>
</protein>
<dbReference type="RefSeq" id="WP_053789432.1">
    <property type="nucleotide sequence ID" value="NZ_CP165727.1"/>
</dbReference>
<dbReference type="EMBL" id="CP165727">
    <property type="protein sequence ID" value="XDV64723.1"/>
    <property type="molecule type" value="Genomic_DNA"/>
</dbReference>